<dbReference type="RefSeq" id="WP_253741675.1">
    <property type="nucleotide sequence ID" value="NZ_BAABKA010000056.1"/>
</dbReference>
<organism evidence="3 4">
    <name type="scientific">Nonomuraea thailandensis</name>
    <dbReference type="NCBI Taxonomy" id="1188745"/>
    <lineage>
        <taxon>Bacteria</taxon>
        <taxon>Bacillati</taxon>
        <taxon>Actinomycetota</taxon>
        <taxon>Actinomycetes</taxon>
        <taxon>Streptosporangiales</taxon>
        <taxon>Streptosporangiaceae</taxon>
        <taxon>Nonomuraea</taxon>
    </lineage>
</organism>
<gene>
    <name evidence="3" type="ORF">HD597_002010</name>
</gene>
<dbReference type="GO" id="GO:0003677">
    <property type="term" value="F:DNA binding"/>
    <property type="evidence" value="ECO:0007669"/>
    <property type="project" value="InterPro"/>
</dbReference>
<proteinExistence type="predicted"/>
<dbReference type="AlphaFoldDB" id="A0A9X2GC30"/>
<feature type="compositionally biased region" description="Basic and acidic residues" evidence="2">
    <location>
        <begin position="42"/>
        <end position="53"/>
    </location>
</feature>
<accession>A0A9X2GC30</accession>
<keyword evidence="1" id="KW-0233">DNA recombination</keyword>
<evidence type="ECO:0000313" key="3">
    <source>
        <dbReference type="EMBL" id="MCP2354990.1"/>
    </source>
</evidence>
<dbReference type="InterPro" id="IPR011010">
    <property type="entry name" value="DNA_brk_join_enz"/>
</dbReference>
<dbReference type="Gene3D" id="1.10.443.10">
    <property type="entry name" value="Intergrase catalytic core"/>
    <property type="match status" value="1"/>
</dbReference>
<keyword evidence="4" id="KW-1185">Reference proteome</keyword>
<dbReference type="EMBL" id="JAMZEB010000002">
    <property type="protein sequence ID" value="MCP2354990.1"/>
    <property type="molecule type" value="Genomic_DNA"/>
</dbReference>
<reference evidence="3" key="1">
    <citation type="submission" date="2022-06" db="EMBL/GenBank/DDBJ databases">
        <title>Sequencing the genomes of 1000 actinobacteria strains.</title>
        <authorList>
            <person name="Klenk H.-P."/>
        </authorList>
    </citation>
    <scope>NUCLEOTIDE SEQUENCE</scope>
    <source>
        <strain evidence="3">DSM 46694</strain>
    </source>
</reference>
<protein>
    <submittedName>
        <fullName evidence="3">Integrase</fullName>
    </submittedName>
</protein>
<comment type="caution">
    <text evidence="3">The sequence shown here is derived from an EMBL/GenBank/DDBJ whole genome shotgun (WGS) entry which is preliminary data.</text>
</comment>
<evidence type="ECO:0000256" key="1">
    <source>
        <dbReference type="ARBA" id="ARBA00023172"/>
    </source>
</evidence>
<dbReference type="SUPFAM" id="SSF56349">
    <property type="entry name" value="DNA breaking-rejoining enzymes"/>
    <property type="match status" value="1"/>
</dbReference>
<dbReference type="InterPro" id="IPR013762">
    <property type="entry name" value="Integrase-like_cat_sf"/>
</dbReference>
<evidence type="ECO:0000313" key="4">
    <source>
        <dbReference type="Proteomes" id="UP001139648"/>
    </source>
</evidence>
<feature type="region of interest" description="Disordered" evidence="2">
    <location>
        <begin position="27"/>
        <end position="53"/>
    </location>
</feature>
<dbReference type="GO" id="GO:0006310">
    <property type="term" value="P:DNA recombination"/>
    <property type="evidence" value="ECO:0007669"/>
    <property type="project" value="UniProtKB-KW"/>
</dbReference>
<sequence length="270" mass="29985">MSPRTAKDARVTLSTCLGSAVPHRIQHNPAAKEKARGRRGLRRVEKAQAKQRSKDVPTPFEVLVYAERRAILSGQDDDFVRELLYAFAGVRWSEALALGPDFLNDEGALDVREKLFELDGRFYRGIPKDGSLRSVDLPPLLLDLLAGMKARRCTCKPRRREPGDPAWCTGGDYLMLGPGGGHLRRSNAARRHVRPAADGWWPGWAGRIHVRPCRVLVDSSHGWAGVPVNPWPAAEKGHRSSLCGSWSEAGHTRSCLWTRPWRCGCRSGKG</sequence>
<dbReference type="Proteomes" id="UP001139648">
    <property type="component" value="Unassembled WGS sequence"/>
</dbReference>
<dbReference type="GO" id="GO:0015074">
    <property type="term" value="P:DNA integration"/>
    <property type="evidence" value="ECO:0007669"/>
    <property type="project" value="InterPro"/>
</dbReference>
<name>A0A9X2GC30_9ACTN</name>
<evidence type="ECO:0000256" key="2">
    <source>
        <dbReference type="SAM" id="MobiDB-lite"/>
    </source>
</evidence>